<dbReference type="InParanoid" id="B3RY40"/>
<dbReference type="PANTHER" id="PTHR16528:SF2">
    <property type="entry name" value="GOLGI-ASSOCIATED PDZ AND COILED-COIL MOTIF-CONTAINING PROTEIN"/>
    <property type="match status" value="1"/>
</dbReference>
<keyword evidence="4" id="KW-1185">Reference proteome</keyword>
<evidence type="ECO:0000259" key="2">
    <source>
        <dbReference type="PROSITE" id="PS50106"/>
    </source>
</evidence>
<evidence type="ECO:0000313" key="4">
    <source>
        <dbReference type="Proteomes" id="UP000009022"/>
    </source>
</evidence>
<dbReference type="OMA" id="QCNLRQE"/>
<reference evidence="3 4" key="1">
    <citation type="journal article" date="2008" name="Nature">
        <title>The Trichoplax genome and the nature of placozoans.</title>
        <authorList>
            <person name="Srivastava M."/>
            <person name="Begovic E."/>
            <person name="Chapman J."/>
            <person name="Putnam N.H."/>
            <person name="Hellsten U."/>
            <person name="Kawashima T."/>
            <person name="Kuo A."/>
            <person name="Mitros T."/>
            <person name="Salamov A."/>
            <person name="Carpenter M.L."/>
            <person name="Signorovitch A.Y."/>
            <person name="Moreno M.A."/>
            <person name="Kamm K."/>
            <person name="Grimwood J."/>
            <person name="Schmutz J."/>
            <person name="Shapiro H."/>
            <person name="Grigoriev I.V."/>
            <person name="Buss L.W."/>
            <person name="Schierwater B."/>
            <person name="Dellaporta S.L."/>
            <person name="Rokhsar D.S."/>
        </authorList>
    </citation>
    <scope>NUCLEOTIDE SEQUENCE [LARGE SCALE GENOMIC DNA]</scope>
    <source>
        <strain evidence="3 4">Grell-BS-1999</strain>
    </source>
</reference>
<dbReference type="RefSeq" id="XP_002112861.1">
    <property type="nucleotide sequence ID" value="XM_002112825.1"/>
</dbReference>
<dbReference type="SMART" id="SM00228">
    <property type="entry name" value="PDZ"/>
    <property type="match status" value="1"/>
</dbReference>
<sequence length="352" mass="39514">GVTMLSWLEVLEKDFDKSFVDLDLLLGQIDPDQFELTVDGRNKMTFLSSAFAQLSQKAQAIFQSNAKYEAQLISLRADICDERAAKCALEKELHNQLVRLHPDQDGANSDNQPIDGDKNKSKLALEIEQSRQSAYRESRLRAEVELLRKENVDLRYHIDYLQSELYAARLATKYLDKELAGRVQQLQLLGRDMKGAQHEALWNQLEAEINLHRHKTVVKTCKMRNQSSDKPVQSPTPVKVPKHQKRRGIGQIRTVQIFKDSSEGLGISITGGREYGVPILISEIHKQTPAERCKGLYIGDAILSVNGMSLKHSSHVEAVHILSKADGEILLEVVYVTPDDSSEDDGVSGDSE</sequence>
<accession>B3RY40</accession>
<protein>
    <recommendedName>
        <fullName evidence="2">PDZ domain-containing protein</fullName>
    </recommendedName>
</protein>
<dbReference type="Pfam" id="PF00595">
    <property type="entry name" value="PDZ"/>
    <property type="match status" value="1"/>
</dbReference>
<dbReference type="AlphaFoldDB" id="B3RY40"/>
<dbReference type="PANTHER" id="PTHR16528">
    <property type="entry name" value="GOLGI-ASSOCIATED PDZ AND COILED-COIL MOTIF-CONTAINING"/>
    <property type="match status" value="1"/>
</dbReference>
<dbReference type="CTD" id="6753636"/>
<dbReference type="GO" id="GO:0030140">
    <property type="term" value="C:trans-Golgi network transport vesicle"/>
    <property type="evidence" value="ECO:0000318"/>
    <property type="project" value="GO_Central"/>
</dbReference>
<evidence type="ECO:0000313" key="3">
    <source>
        <dbReference type="EMBL" id="EDV24971.1"/>
    </source>
</evidence>
<dbReference type="GeneID" id="6753636"/>
<dbReference type="STRING" id="10228.B3RY40"/>
<dbReference type="CDD" id="cd06800">
    <property type="entry name" value="PDZ_GOPC-like"/>
    <property type="match status" value="1"/>
</dbReference>
<dbReference type="InterPro" id="IPR001478">
    <property type="entry name" value="PDZ"/>
</dbReference>
<dbReference type="OrthoDB" id="10063653at2759"/>
<dbReference type="SUPFAM" id="SSF50156">
    <property type="entry name" value="PDZ domain-like"/>
    <property type="match status" value="1"/>
</dbReference>
<feature type="region of interest" description="Disordered" evidence="1">
    <location>
        <begin position="222"/>
        <end position="245"/>
    </location>
</feature>
<dbReference type="InterPro" id="IPR036034">
    <property type="entry name" value="PDZ_sf"/>
</dbReference>
<name>B3RY40_TRIAD</name>
<dbReference type="GO" id="GO:2000009">
    <property type="term" value="P:negative regulation of protein localization to cell surface"/>
    <property type="evidence" value="ECO:0000318"/>
    <property type="project" value="GO_Central"/>
</dbReference>
<feature type="non-terminal residue" evidence="3">
    <location>
        <position position="1"/>
    </location>
</feature>
<dbReference type="PhylomeDB" id="B3RY40"/>
<dbReference type="Proteomes" id="UP000009022">
    <property type="component" value="Unassembled WGS sequence"/>
</dbReference>
<dbReference type="GO" id="GO:0005794">
    <property type="term" value="C:Golgi apparatus"/>
    <property type="evidence" value="ECO:0000318"/>
    <property type="project" value="GO_Central"/>
</dbReference>
<dbReference type="KEGG" id="tad:TRIADDRAFT_13274"/>
<feature type="domain" description="PDZ" evidence="2">
    <location>
        <begin position="254"/>
        <end position="337"/>
    </location>
</feature>
<gene>
    <name evidence="3" type="ORF">TRIADDRAFT_13274</name>
</gene>
<evidence type="ECO:0000256" key="1">
    <source>
        <dbReference type="SAM" id="MobiDB-lite"/>
    </source>
</evidence>
<feature type="compositionally biased region" description="Polar residues" evidence="1">
    <location>
        <begin position="223"/>
        <end position="236"/>
    </location>
</feature>
<organism evidence="3 4">
    <name type="scientific">Trichoplax adhaerens</name>
    <name type="common">Trichoplax reptans</name>
    <dbReference type="NCBI Taxonomy" id="10228"/>
    <lineage>
        <taxon>Eukaryota</taxon>
        <taxon>Metazoa</taxon>
        <taxon>Placozoa</taxon>
        <taxon>Uniplacotomia</taxon>
        <taxon>Trichoplacea</taxon>
        <taxon>Trichoplacidae</taxon>
        <taxon>Trichoplax</taxon>
    </lineage>
</organism>
<dbReference type="GO" id="GO:0016020">
    <property type="term" value="C:membrane"/>
    <property type="evidence" value="ECO:0000318"/>
    <property type="project" value="GO_Central"/>
</dbReference>
<dbReference type="Gene3D" id="2.30.42.10">
    <property type="match status" value="1"/>
</dbReference>
<feature type="non-terminal residue" evidence="3">
    <location>
        <position position="352"/>
    </location>
</feature>
<dbReference type="EMBL" id="DS985245">
    <property type="protein sequence ID" value="EDV24971.1"/>
    <property type="molecule type" value="Genomic_DNA"/>
</dbReference>
<dbReference type="HOGENOM" id="CLU_045744_0_0_1"/>
<dbReference type="PROSITE" id="PS50106">
    <property type="entry name" value="PDZ"/>
    <property type="match status" value="1"/>
</dbReference>
<dbReference type="InterPro" id="IPR038879">
    <property type="entry name" value="GOPC"/>
</dbReference>
<dbReference type="eggNOG" id="KOG3528">
    <property type="taxonomic scope" value="Eukaryota"/>
</dbReference>
<dbReference type="GO" id="GO:0044325">
    <property type="term" value="F:transmembrane transporter binding"/>
    <property type="evidence" value="ECO:0000318"/>
    <property type="project" value="GO_Central"/>
</dbReference>
<proteinExistence type="predicted"/>